<keyword evidence="2" id="KW-1185">Reference proteome</keyword>
<reference evidence="2" key="1">
    <citation type="submission" date="2023-07" db="EMBL/GenBank/DDBJ databases">
        <title>Genomic characterization of faba bean (Vicia faba) microsymbionts in Mexican soils.</title>
        <authorList>
            <person name="Rivera Orduna F.N."/>
            <person name="Guevara-Luna J."/>
            <person name="Yan J."/>
            <person name="Arroyo-Herrera I."/>
            <person name="Li Y."/>
            <person name="Vasquez-Murrieta M.S."/>
            <person name="Wang E.T."/>
        </authorList>
    </citation>
    <scope>NUCLEOTIDE SEQUENCE [LARGE SCALE GENOMIC DNA]</scope>
    <source>
        <strain evidence="2">CH6</strain>
    </source>
</reference>
<evidence type="ECO:0000313" key="2">
    <source>
        <dbReference type="Proteomes" id="UP001269402"/>
    </source>
</evidence>
<accession>A0AAW8P9F8</accession>
<sequence length="120" mass="13194">MAETSIAVVKNQGTVNFLRANQERLLILAFFIWTPVSGPNIRYSGRMLAPSAELRAPRAPAAIVGAIRPGGTISEKHCRTRATRLHQQWGGEMPIDDNGFDIHDKLLTVVLDHDGKIVPI</sequence>
<name>A0AAW8P9F8_9HYPH</name>
<evidence type="ECO:0000313" key="1">
    <source>
        <dbReference type="EMBL" id="MDR9762844.1"/>
    </source>
</evidence>
<organism evidence="1 2">
    <name type="scientific">Rhizobium redzepovicii</name>
    <dbReference type="NCBI Taxonomy" id="2867518"/>
    <lineage>
        <taxon>Bacteria</taxon>
        <taxon>Pseudomonadati</taxon>
        <taxon>Pseudomonadota</taxon>
        <taxon>Alphaproteobacteria</taxon>
        <taxon>Hyphomicrobiales</taxon>
        <taxon>Rhizobiaceae</taxon>
        <taxon>Rhizobium/Agrobacterium group</taxon>
        <taxon>Rhizobium</taxon>
    </lineage>
</organism>
<evidence type="ECO:0008006" key="3">
    <source>
        <dbReference type="Google" id="ProtNLM"/>
    </source>
</evidence>
<dbReference type="AlphaFoldDB" id="A0AAW8P9F8"/>
<comment type="caution">
    <text evidence="1">The sequence shown here is derived from an EMBL/GenBank/DDBJ whole genome shotgun (WGS) entry which is preliminary data.</text>
</comment>
<protein>
    <recommendedName>
        <fullName evidence="3">PepSY domain-containing protein</fullName>
    </recommendedName>
</protein>
<dbReference type="Proteomes" id="UP001269402">
    <property type="component" value="Unassembled WGS sequence"/>
</dbReference>
<proteinExistence type="predicted"/>
<gene>
    <name evidence="1" type="ORF">RJJ37_24995</name>
</gene>
<dbReference type="RefSeq" id="WP_310808390.1">
    <property type="nucleotide sequence ID" value="NZ_JAVLSH010000012.1"/>
</dbReference>
<dbReference type="EMBL" id="JAVLSH010000012">
    <property type="protein sequence ID" value="MDR9762844.1"/>
    <property type="molecule type" value="Genomic_DNA"/>
</dbReference>